<evidence type="ECO:0000259" key="2">
    <source>
        <dbReference type="Pfam" id="PF01370"/>
    </source>
</evidence>
<feature type="compositionally biased region" description="Polar residues" evidence="1">
    <location>
        <begin position="156"/>
        <end position="166"/>
    </location>
</feature>
<feature type="domain" description="NAD-dependent epimerase/dehydratase" evidence="2">
    <location>
        <begin position="50"/>
        <end position="166"/>
    </location>
</feature>
<dbReference type="PANTHER" id="PTHR12126:SF11">
    <property type="entry name" value="NADH DEHYDROGENASE [UBIQUINONE] 1 ALPHA SUBCOMPLEX SUBUNIT 9, MITOCHONDRIAL"/>
    <property type="match status" value="1"/>
</dbReference>
<organism evidence="3 4">
    <name type="scientific">Friedmanniomyces endolithicus</name>
    <dbReference type="NCBI Taxonomy" id="329885"/>
    <lineage>
        <taxon>Eukaryota</taxon>
        <taxon>Fungi</taxon>
        <taxon>Dikarya</taxon>
        <taxon>Ascomycota</taxon>
        <taxon>Pezizomycotina</taxon>
        <taxon>Dothideomycetes</taxon>
        <taxon>Dothideomycetidae</taxon>
        <taxon>Mycosphaerellales</taxon>
        <taxon>Teratosphaeriaceae</taxon>
        <taxon>Friedmanniomyces</taxon>
    </lineage>
</organism>
<feature type="region of interest" description="Disordered" evidence="1">
    <location>
        <begin position="156"/>
        <end position="215"/>
    </location>
</feature>
<dbReference type="GO" id="GO:0044877">
    <property type="term" value="F:protein-containing complex binding"/>
    <property type="evidence" value="ECO:0007669"/>
    <property type="project" value="TreeGrafter"/>
</dbReference>
<evidence type="ECO:0000256" key="1">
    <source>
        <dbReference type="SAM" id="MobiDB-lite"/>
    </source>
</evidence>
<proteinExistence type="predicted"/>
<feature type="compositionally biased region" description="Basic and acidic residues" evidence="1">
    <location>
        <begin position="206"/>
        <end position="215"/>
    </location>
</feature>
<reference evidence="3" key="1">
    <citation type="submission" date="2021-12" db="EMBL/GenBank/DDBJ databases">
        <title>Black yeast isolated from Biological Soil Crust.</title>
        <authorList>
            <person name="Kurbessoian T."/>
        </authorList>
    </citation>
    <scope>NUCLEOTIDE SEQUENCE</scope>
    <source>
        <strain evidence="3">CCFEE 5208</strain>
    </source>
</reference>
<comment type="caution">
    <text evidence="3">The sequence shown here is derived from an EMBL/GenBank/DDBJ whole genome shotgun (WGS) entry which is preliminary data.</text>
</comment>
<dbReference type="Gene3D" id="3.40.50.720">
    <property type="entry name" value="NAD(P)-binding Rossmann-like Domain"/>
    <property type="match status" value="1"/>
</dbReference>
<dbReference type="Pfam" id="PF01370">
    <property type="entry name" value="Epimerase"/>
    <property type="match status" value="1"/>
</dbReference>
<dbReference type="EMBL" id="JASUXU010000024">
    <property type="protein sequence ID" value="KAK0320552.1"/>
    <property type="molecule type" value="Genomic_DNA"/>
</dbReference>
<dbReference type="Proteomes" id="UP001168146">
    <property type="component" value="Unassembled WGS sequence"/>
</dbReference>
<gene>
    <name evidence="3" type="primary">EFM5_1</name>
    <name evidence="3" type="ORF">LTR82_008265</name>
</gene>
<dbReference type="PANTHER" id="PTHR12126">
    <property type="entry name" value="NADH-UBIQUINONE OXIDOREDUCTASE 39 KDA SUBUNIT-RELATED"/>
    <property type="match status" value="1"/>
</dbReference>
<dbReference type="SUPFAM" id="SSF51735">
    <property type="entry name" value="NAD(P)-binding Rossmann-fold domains"/>
    <property type="match status" value="1"/>
</dbReference>
<sequence length="215" mass="23692">MAGTPARTIAFQLPPQHPARHRHHPHRQPIIRISDGRSSLGGHTATVFAATGFLGRYIVNPLVPPAALSWSPSATSTPSAISTSSGDLGRVIFIECDLRNITSIKESVRHSDIVYNLLGWDYRTNKFNFDSVHVEGTRRIVEAVAKYDINSFVQVSTHSANPQSPSRYHRTKYQGESTRQEESLGDDGGAASAYVRVRRPLPAPLGERDELAQLQ</sequence>
<evidence type="ECO:0000313" key="4">
    <source>
        <dbReference type="Proteomes" id="UP001168146"/>
    </source>
</evidence>
<dbReference type="AlphaFoldDB" id="A0AAN6J8P8"/>
<evidence type="ECO:0000313" key="3">
    <source>
        <dbReference type="EMBL" id="KAK0320552.1"/>
    </source>
</evidence>
<dbReference type="InterPro" id="IPR001509">
    <property type="entry name" value="Epimerase_deHydtase"/>
</dbReference>
<dbReference type="InterPro" id="IPR036291">
    <property type="entry name" value="NAD(P)-bd_dom_sf"/>
</dbReference>
<accession>A0AAN6J8P8</accession>
<dbReference type="GO" id="GO:0005739">
    <property type="term" value="C:mitochondrion"/>
    <property type="evidence" value="ECO:0007669"/>
    <property type="project" value="TreeGrafter"/>
</dbReference>
<name>A0AAN6J8P8_9PEZI</name>
<protein>
    <submittedName>
        <fullName evidence="3">Protein-lysine N-methyltransferase efm5</fullName>
    </submittedName>
</protein>
<dbReference type="InterPro" id="IPR051207">
    <property type="entry name" value="ComplexI_NDUFA9_subunit"/>
</dbReference>